<keyword evidence="1" id="KW-0479">Metal-binding</keyword>
<gene>
    <name evidence="8" type="ORF">L228DRAFT_251439</name>
</gene>
<feature type="domain" description="Zn(2)-C6 fungal-type" evidence="7">
    <location>
        <begin position="31"/>
        <end position="59"/>
    </location>
</feature>
<dbReference type="Pfam" id="PF00172">
    <property type="entry name" value="Zn_clus"/>
    <property type="match status" value="1"/>
</dbReference>
<evidence type="ECO:0000256" key="5">
    <source>
        <dbReference type="ARBA" id="ARBA00023163"/>
    </source>
</evidence>
<dbReference type="PANTHER" id="PTHR36206:SF12">
    <property type="entry name" value="ASPERCRYPTIN BIOSYNTHESIS CLUSTER-SPECIFIC TRANSCRIPTION REGULATOR ATNN-RELATED"/>
    <property type="match status" value="1"/>
</dbReference>
<dbReference type="AlphaFoldDB" id="A0A164ZC43"/>
<dbReference type="GO" id="GO:0003677">
    <property type="term" value="F:DNA binding"/>
    <property type="evidence" value="ECO:0007669"/>
    <property type="project" value="UniProtKB-KW"/>
</dbReference>
<evidence type="ECO:0000256" key="1">
    <source>
        <dbReference type="ARBA" id="ARBA00022723"/>
    </source>
</evidence>
<dbReference type="Gene3D" id="4.10.240.10">
    <property type="entry name" value="Zn(2)-C6 fungal-type DNA-binding domain"/>
    <property type="match status" value="1"/>
</dbReference>
<dbReference type="PROSITE" id="PS50048">
    <property type="entry name" value="ZN2_CY6_FUNGAL_2"/>
    <property type="match status" value="1"/>
</dbReference>
<evidence type="ECO:0000256" key="2">
    <source>
        <dbReference type="ARBA" id="ARBA00022833"/>
    </source>
</evidence>
<evidence type="ECO:0000256" key="3">
    <source>
        <dbReference type="ARBA" id="ARBA00023015"/>
    </source>
</evidence>
<dbReference type="CDD" id="cd00067">
    <property type="entry name" value="GAL4"/>
    <property type="match status" value="1"/>
</dbReference>
<dbReference type="GO" id="GO:0000981">
    <property type="term" value="F:DNA-binding transcription factor activity, RNA polymerase II-specific"/>
    <property type="evidence" value="ECO:0007669"/>
    <property type="project" value="InterPro"/>
</dbReference>
<dbReference type="GeneID" id="28898695"/>
<keyword evidence="9" id="KW-1185">Reference proteome</keyword>
<keyword evidence="5" id="KW-0804">Transcription</keyword>
<dbReference type="GO" id="GO:0008270">
    <property type="term" value="F:zinc ion binding"/>
    <property type="evidence" value="ECO:0007669"/>
    <property type="project" value="InterPro"/>
</dbReference>
<evidence type="ECO:0000256" key="6">
    <source>
        <dbReference type="ARBA" id="ARBA00023242"/>
    </source>
</evidence>
<protein>
    <recommendedName>
        <fullName evidence="7">Zn(2)-C6 fungal-type domain-containing protein</fullName>
    </recommendedName>
</protein>
<dbReference type="Proteomes" id="UP000076632">
    <property type="component" value="Unassembled WGS sequence"/>
</dbReference>
<dbReference type="InParanoid" id="A0A164ZC43"/>
<dbReference type="SMART" id="SM00066">
    <property type="entry name" value="GAL4"/>
    <property type="match status" value="1"/>
</dbReference>
<dbReference type="InterPro" id="IPR052360">
    <property type="entry name" value="Transcr_Regulatory_Proteins"/>
</dbReference>
<keyword evidence="3" id="KW-0805">Transcription regulation</keyword>
<dbReference type="STRING" id="1328760.A0A164ZC43"/>
<dbReference type="OrthoDB" id="3145928at2759"/>
<dbReference type="RefSeq" id="XP_018184474.1">
    <property type="nucleotide sequence ID" value="XM_018333558.1"/>
</dbReference>
<keyword evidence="2" id="KW-0862">Zinc</keyword>
<evidence type="ECO:0000259" key="7">
    <source>
        <dbReference type="PROSITE" id="PS50048"/>
    </source>
</evidence>
<reference evidence="8 9" key="1">
    <citation type="journal article" date="2016" name="Fungal Biol.">
        <title>The genome of Xylona heveae provides a window into fungal endophytism.</title>
        <authorList>
            <person name="Gazis R."/>
            <person name="Kuo A."/>
            <person name="Riley R."/>
            <person name="LaButti K."/>
            <person name="Lipzen A."/>
            <person name="Lin J."/>
            <person name="Amirebrahimi M."/>
            <person name="Hesse C.N."/>
            <person name="Spatafora J.W."/>
            <person name="Henrissat B."/>
            <person name="Hainaut M."/>
            <person name="Grigoriev I.V."/>
            <person name="Hibbett D.S."/>
        </authorList>
    </citation>
    <scope>NUCLEOTIDE SEQUENCE [LARGE SCALE GENOMIC DNA]</scope>
    <source>
        <strain evidence="8 9">TC161</strain>
    </source>
</reference>
<dbReference type="Pfam" id="PF11951">
    <property type="entry name" value="Fungal_trans_2"/>
    <property type="match status" value="1"/>
</dbReference>
<evidence type="ECO:0000313" key="9">
    <source>
        <dbReference type="Proteomes" id="UP000076632"/>
    </source>
</evidence>
<dbReference type="EMBL" id="KV407468">
    <property type="protein sequence ID" value="KZF18919.1"/>
    <property type="molecule type" value="Genomic_DNA"/>
</dbReference>
<evidence type="ECO:0000256" key="4">
    <source>
        <dbReference type="ARBA" id="ARBA00023125"/>
    </source>
</evidence>
<organism evidence="8 9">
    <name type="scientific">Xylona heveae (strain CBS 132557 / TC161)</name>
    <dbReference type="NCBI Taxonomy" id="1328760"/>
    <lineage>
        <taxon>Eukaryota</taxon>
        <taxon>Fungi</taxon>
        <taxon>Dikarya</taxon>
        <taxon>Ascomycota</taxon>
        <taxon>Pezizomycotina</taxon>
        <taxon>Xylonomycetes</taxon>
        <taxon>Xylonales</taxon>
        <taxon>Xylonaceae</taxon>
        <taxon>Xylona</taxon>
    </lineage>
</organism>
<dbReference type="InterPro" id="IPR001138">
    <property type="entry name" value="Zn2Cys6_DnaBD"/>
</dbReference>
<dbReference type="SUPFAM" id="SSF57701">
    <property type="entry name" value="Zn2/Cys6 DNA-binding domain"/>
    <property type="match status" value="1"/>
</dbReference>
<accession>A0A164ZC43</accession>
<proteinExistence type="predicted"/>
<dbReference type="OMA" id="DITYTFC"/>
<dbReference type="PROSITE" id="PS00463">
    <property type="entry name" value="ZN2_CY6_FUNGAL_1"/>
    <property type="match status" value="1"/>
</dbReference>
<keyword evidence="4" id="KW-0238">DNA-binding</keyword>
<dbReference type="InterPro" id="IPR021858">
    <property type="entry name" value="Fun_TF"/>
</dbReference>
<keyword evidence="6" id="KW-0539">Nucleus</keyword>
<dbReference type="PANTHER" id="PTHR36206">
    <property type="entry name" value="ASPERCRYPTIN BIOSYNTHESIS CLUSTER-SPECIFIC TRANSCRIPTION REGULATOR ATNN-RELATED"/>
    <property type="match status" value="1"/>
</dbReference>
<evidence type="ECO:0000313" key="8">
    <source>
        <dbReference type="EMBL" id="KZF18919.1"/>
    </source>
</evidence>
<sequence>MDCVQNEKKAKATNQDWRKRPRRFAPKSRLGCKTCKIRRVKCDLTRPSCLKCKSTGRTCDGYTESLHGGETVIESSHPCKVNIDALTAEDRVSYQACTAMIASHPGARQWRTRSYHFLDLHRLRPIMIDSEHAEPIHFFEYCSLKHLNTYQPWNRSWQKTLMFFCQTVPSVRSAAIALALLHRERFDGKSATSKMARQAPLFYYTRAIQLLLNQDLHGNDDPKRTAITLLVCYLFTCFDHLVGNDLQAMKHLRGGVEISRNIDKTFQDNSNINNNDDSSREGTPNISEIRKLIYQVTSQIHRLDTQTVMFLLDWTPMDIDTMPGYQLRPCDTAFQSLDQATIYLQTVISKVIRLRHTEQQMYPTHETPPPPSLWSQRTMLLGQLKTWCSLFEAMLQQQYGPCSYNDTDPCITLLRLQHTIAWIFLNGYGPGREMEYDAFLIQFQQCVAWAGAVAAAHEQYVGSLEPTFTPEIGILPALYIIGSKCRHPQVRREVLGILRRQRIQEAVWDSIHTAVLLERVIEIEESGGTPAGAVTQIPAWQRIEALSWHRVTSGDSVPRLDITYTFCMREGVYVESLPI</sequence>
<name>A0A164ZC43_XYLHT</name>
<dbReference type="InterPro" id="IPR036864">
    <property type="entry name" value="Zn2-C6_fun-type_DNA-bd_sf"/>
</dbReference>